<gene>
    <name evidence="1" type="ORF">EV182_007057</name>
</gene>
<dbReference type="EMBL" id="JAMZIH010008286">
    <property type="protein sequence ID" value="KAJ1672498.1"/>
    <property type="molecule type" value="Genomic_DNA"/>
</dbReference>
<evidence type="ECO:0000313" key="2">
    <source>
        <dbReference type="Proteomes" id="UP001145114"/>
    </source>
</evidence>
<keyword evidence="2" id="KW-1185">Reference proteome</keyword>
<feature type="non-terminal residue" evidence="1">
    <location>
        <position position="167"/>
    </location>
</feature>
<organism evidence="1 2">
    <name type="scientific">Spiromyces aspiralis</name>
    <dbReference type="NCBI Taxonomy" id="68401"/>
    <lineage>
        <taxon>Eukaryota</taxon>
        <taxon>Fungi</taxon>
        <taxon>Fungi incertae sedis</taxon>
        <taxon>Zoopagomycota</taxon>
        <taxon>Kickxellomycotina</taxon>
        <taxon>Kickxellomycetes</taxon>
        <taxon>Kickxellales</taxon>
        <taxon>Kickxellaceae</taxon>
        <taxon>Spiromyces</taxon>
    </lineage>
</organism>
<reference evidence="1" key="1">
    <citation type="submission" date="2022-06" db="EMBL/GenBank/DDBJ databases">
        <title>Phylogenomic reconstructions and comparative analyses of Kickxellomycotina fungi.</title>
        <authorList>
            <person name="Reynolds N.K."/>
            <person name="Stajich J.E."/>
            <person name="Barry K."/>
            <person name="Grigoriev I.V."/>
            <person name="Crous P."/>
            <person name="Smith M.E."/>
        </authorList>
    </citation>
    <scope>NUCLEOTIDE SEQUENCE</scope>
    <source>
        <strain evidence="1">RSA 2271</strain>
    </source>
</reference>
<feature type="non-terminal residue" evidence="1">
    <location>
        <position position="1"/>
    </location>
</feature>
<name>A0ACC1HA26_9FUNG</name>
<accession>A0ACC1HA26</accession>
<proteinExistence type="predicted"/>
<dbReference type="Proteomes" id="UP001145114">
    <property type="component" value="Unassembled WGS sequence"/>
</dbReference>
<comment type="caution">
    <text evidence="1">The sequence shown here is derived from an EMBL/GenBank/DDBJ whole genome shotgun (WGS) entry which is preliminary data.</text>
</comment>
<sequence length="167" mass="18083">TKQSHLELIRQCQAIERRVFPRSEAMEIAKELGKSNQFLFVALDPSEPCVGDGSSPSGAGGVVIGYLVVAISKFDCCARISKLCVAPSHRKRGVATGLFSIVLDGYLGFSGGSRAPDAPSIFSGIARCQLHVDPDRQDAVSLYRKFGFVQESVIVNYYALGRDAWVL</sequence>
<protein>
    <submittedName>
        <fullName evidence="1">Uncharacterized protein</fullName>
    </submittedName>
</protein>
<evidence type="ECO:0000313" key="1">
    <source>
        <dbReference type="EMBL" id="KAJ1672498.1"/>
    </source>
</evidence>